<dbReference type="InterPro" id="IPR009057">
    <property type="entry name" value="Homeodomain-like_sf"/>
</dbReference>
<evidence type="ECO:0000256" key="5">
    <source>
        <dbReference type="PROSITE-ProRule" id="PRU00335"/>
    </source>
</evidence>
<feature type="domain" description="HTH tetR-type" evidence="6">
    <location>
        <begin position="16"/>
        <end position="76"/>
    </location>
</feature>
<keyword evidence="4" id="KW-0804">Transcription</keyword>
<dbReference type="PRINTS" id="PR00455">
    <property type="entry name" value="HTHTETR"/>
</dbReference>
<dbReference type="InterPro" id="IPR039538">
    <property type="entry name" value="BetI_C"/>
</dbReference>
<keyword evidence="2" id="KW-0805">Transcription regulation</keyword>
<accession>A0ABV2LAR7</accession>
<dbReference type="EMBL" id="JBEPMM010000010">
    <property type="protein sequence ID" value="MET3693905.1"/>
    <property type="molecule type" value="Genomic_DNA"/>
</dbReference>
<keyword evidence="3 5" id="KW-0238">DNA-binding</keyword>
<gene>
    <name evidence="7" type="ORF">ABID43_003459</name>
</gene>
<dbReference type="SUPFAM" id="SSF48498">
    <property type="entry name" value="Tetracyclin repressor-like, C-terminal domain"/>
    <property type="match status" value="1"/>
</dbReference>
<keyword evidence="1" id="KW-0678">Repressor</keyword>
<dbReference type="Proteomes" id="UP001549145">
    <property type="component" value="Unassembled WGS sequence"/>
</dbReference>
<evidence type="ECO:0000313" key="8">
    <source>
        <dbReference type="Proteomes" id="UP001549145"/>
    </source>
</evidence>
<dbReference type="RefSeq" id="WP_238282173.1">
    <property type="nucleotide sequence ID" value="NZ_BPQL01000155.1"/>
</dbReference>
<keyword evidence="8" id="KW-1185">Reference proteome</keyword>
<evidence type="ECO:0000256" key="4">
    <source>
        <dbReference type="ARBA" id="ARBA00023163"/>
    </source>
</evidence>
<evidence type="ECO:0000256" key="1">
    <source>
        <dbReference type="ARBA" id="ARBA00022491"/>
    </source>
</evidence>
<evidence type="ECO:0000256" key="3">
    <source>
        <dbReference type="ARBA" id="ARBA00023125"/>
    </source>
</evidence>
<evidence type="ECO:0000259" key="6">
    <source>
        <dbReference type="PROSITE" id="PS50977"/>
    </source>
</evidence>
<dbReference type="InterPro" id="IPR036271">
    <property type="entry name" value="Tet_transcr_reg_TetR-rel_C_sf"/>
</dbReference>
<protein>
    <submittedName>
        <fullName evidence="7">AcrR family transcriptional regulator</fullName>
    </submittedName>
</protein>
<dbReference type="InterPro" id="IPR001647">
    <property type="entry name" value="HTH_TetR"/>
</dbReference>
<dbReference type="PROSITE" id="PS50977">
    <property type="entry name" value="HTH_TETR_2"/>
    <property type="match status" value="1"/>
</dbReference>
<organism evidence="7 8">
    <name type="scientific">Methylobacterium goesingense</name>
    <dbReference type="NCBI Taxonomy" id="243690"/>
    <lineage>
        <taxon>Bacteria</taxon>
        <taxon>Pseudomonadati</taxon>
        <taxon>Pseudomonadota</taxon>
        <taxon>Alphaproteobacteria</taxon>
        <taxon>Hyphomicrobiales</taxon>
        <taxon>Methylobacteriaceae</taxon>
        <taxon>Methylobacterium</taxon>
    </lineage>
</organism>
<dbReference type="Gene3D" id="1.10.357.10">
    <property type="entry name" value="Tetracycline Repressor, domain 2"/>
    <property type="match status" value="1"/>
</dbReference>
<proteinExistence type="predicted"/>
<feature type="DNA-binding region" description="H-T-H motif" evidence="5">
    <location>
        <begin position="39"/>
        <end position="58"/>
    </location>
</feature>
<dbReference type="SUPFAM" id="SSF46689">
    <property type="entry name" value="Homeodomain-like"/>
    <property type="match status" value="1"/>
</dbReference>
<comment type="caution">
    <text evidence="7">The sequence shown here is derived from an EMBL/GenBank/DDBJ whole genome shotgun (WGS) entry which is preliminary data.</text>
</comment>
<evidence type="ECO:0000313" key="7">
    <source>
        <dbReference type="EMBL" id="MET3693905.1"/>
    </source>
</evidence>
<dbReference type="Pfam" id="PF00440">
    <property type="entry name" value="TetR_N"/>
    <property type="match status" value="1"/>
</dbReference>
<dbReference type="PANTHER" id="PTHR30055:SF234">
    <property type="entry name" value="HTH-TYPE TRANSCRIPTIONAL REGULATOR BETI"/>
    <property type="match status" value="1"/>
</dbReference>
<evidence type="ECO:0000256" key="2">
    <source>
        <dbReference type="ARBA" id="ARBA00023015"/>
    </source>
</evidence>
<dbReference type="InterPro" id="IPR050109">
    <property type="entry name" value="HTH-type_TetR-like_transc_reg"/>
</dbReference>
<dbReference type="Pfam" id="PF13977">
    <property type="entry name" value="TetR_C_6"/>
    <property type="match status" value="1"/>
</dbReference>
<sequence length="212" mass="23015">MASPVGTLLDARAGQAARREQILDAACACFVRNGFHRTTMQDLAREAGMTAGNFYHYFRSKEALVMGLVQREREGGALLVTQLQREGDRRSALFGVLEQYFGALTRDEAVLRLEIWSEGTRNPAIADLTEASETETRTWFEDTFAALATSPACDPAALYALLAPQMTGVVASRAILPDFDMAGAVAQIRALIEAGLDGRLPAILEAAPESHR</sequence>
<name>A0ABV2LAR7_9HYPH</name>
<dbReference type="PANTHER" id="PTHR30055">
    <property type="entry name" value="HTH-TYPE TRANSCRIPTIONAL REGULATOR RUTR"/>
    <property type="match status" value="1"/>
</dbReference>
<reference evidence="7 8" key="1">
    <citation type="submission" date="2024-06" db="EMBL/GenBank/DDBJ databases">
        <title>Genomic Encyclopedia of Type Strains, Phase IV (KMG-IV): sequencing the most valuable type-strain genomes for metagenomic binning, comparative biology and taxonomic classification.</title>
        <authorList>
            <person name="Goeker M."/>
        </authorList>
    </citation>
    <scope>NUCLEOTIDE SEQUENCE [LARGE SCALE GENOMIC DNA]</scope>
    <source>
        <strain evidence="7 8">DSM 21331</strain>
    </source>
</reference>